<accession>A0AAP0MKV4</accession>
<comment type="caution">
    <text evidence="3">The sequence shown here is derived from an EMBL/GenBank/DDBJ whole genome shotgun (WGS) entry which is preliminary data.</text>
</comment>
<dbReference type="PANTHER" id="PTHR37610">
    <property type="entry name" value="CCHC-TYPE DOMAIN-CONTAINING PROTEIN"/>
    <property type="match status" value="1"/>
</dbReference>
<dbReference type="PANTHER" id="PTHR37610:SF97">
    <property type="entry name" value="RETROTRANSPOSON GAG DOMAIN-CONTAINING PROTEIN"/>
    <property type="match status" value="1"/>
</dbReference>
<keyword evidence="4" id="KW-1185">Reference proteome</keyword>
<feature type="domain" description="Retrotransposon gag" evidence="2">
    <location>
        <begin position="40"/>
        <end position="106"/>
    </location>
</feature>
<evidence type="ECO:0000256" key="1">
    <source>
        <dbReference type="SAM" id="MobiDB-lite"/>
    </source>
</evidence>
<dbReference type="InterPro" id="IPR005162">
    <property type="entry name" value="Retrotrans_gag_dom"/>
</dbReference>
<evidence type="ECO:0000313" key="4">
    <source>
        <dbReference type="Proteomes" id="UP001428341"/>
    </source>
</evidence>
<dbReference type="AlphaFoldDB" id="A0AAP0MKV4"/>
<dbReference type="Pfam" id="PF03732">
    <property type="entry name" value="Retrotrans_gag"/>
    <property type="match status" value="1"/>
</dbReference>
<evidence type="ECO:0000313" key="3">
    <source>
        <dbReference type="EMBL" id="KAK9215373.1"/>
    </source>
</evidence>
<dbReference type="Proteomes" id="UP001428341">
    <property type="component" value="Unassembled WGS sequence"/>
</dbReference>
<evidence type="ECO:0000259" key="2">
    <source>
        <dbReference type="Pfam" id="PF03732"/>
    </source>
</evidence>
<dbReference type="EMBL" id="JBCGBO010000003">
    <property type="protein sequence ID" value="KAK9215373.1"/>
    <property type="molecule type" value="Genomic_DNA"/>
</dbReference>
<feature type="compositionally biased region" description="Polar residues" evidence="1">
    <location>
        <begin position="184"/>
        <end position="195"/>
    </location>
</feature>
<organism evidence="3 4">
    <name type="scientific">Citrus x changshan-huyou</name>
    <dbReference type="NCBI Taxonomy" id="2935761"/>
    <lineage>
        <taxon>Eukaryota</taxon>
        <taxon>Viridiplantae</taxon>
        <taxon>Streptophyta</taxon>
        <taxon>Embryophyta</taxon>
        <taxon>Tracheophyta</taxon>
        <taxon>Spermatophyta</taxon>
        <taxon>Magnoliopsida</taxon>
        <taxon>eudicotyledons</taxon>
        <taxon>Gunneridae</taxon>
        <taxon>Pentapetalae</taxon>
        <taxon>rosids</taxon>
        <taxon>malvids</taxon>
        <taxon>Sapindales</taxon>
        <taxon>Rutaceae</taxon>
        <taxon>Aurantioideae</taxon>
        <taxon>Citrus</taxon>
    </lineage>
</organism>
<sequence>MKLDDEHRGKWQHCNDLLCSWVLYSISSELACSVLHAQSARELWLDLHACFQQTNAPKVYKLKLAISSLRQGDVSVCYYYRKMKKLWKKLNSLQHVEPCVSGIAKVVNELQKRDFGMEFLQGLHDRYAAIRGCILLMDPFPNAQEILALVEREETQQDLHALEEPSKAAALAIQNRLPLLRNSLDNRTGNNISVDNRSSNLNGSSGNNRSRQMKRRRGSEGNPKAPATVAGKEQQDLIFAQQPYQNLLTTLFFGSLHLQVLQNMPTRSSVVQGQRIWQSREWRIGGPQHSSRLFDDLHGQANSILVFTAQWKDLEEHFDLTMKSLEKQSNGVDLEIRLLEEHAKEIESKESEHELNSVKIPLNLKNEELSLVQENLEKFYVEQKWAVALRESEKEHALKMEL</sequence>
<feature type="compositionally biased region" description="Low complexity" evidence="1">
    <location>
        <begin position="196"/>
        <end position="210"/>
    </location>
</feature>
<protein>
    <recommendedName>
        <fullName evidence="2">Retrotransposon gag domain-containing protein</fullName>
    </recommendedName>
</protein>
<proteinExistence type="predicted"/>
<feature type="region of interest" description="Disordered" evidence="1">
    <location>
        <begin position="184"/>
        <end position="229"/>
    </location>
</feature>
<gene>
    <name evidence="3" type="ORF">WN944_007378</name>
</gene>
<reference evidence="3 4" key="1">
    <citation type="submission" date="2024-05" db="EMBL/GenBank/DDBJ databases">
        <title>Haplotype-resolved chromosome-level genome assembly of Huyou (Citrus changshanensis).</title>
        <authorList>
            <person name="Miao C."/>
            <person name="Chen W."/>
            <person name="Wu Y."/>
            <person name="Wang L."/>
            <person name="Zhao S."/>
            <person name="Grierson D."/>
            <person name="Xu C."/>
            <person name="Chen K."/>
        </authorList>
    </citation>
    <scope>NUCLEOTIDE SEQUENCE [LARGE SCALE GENOMIC DNA]</scope>
    <source>
        <strain evidence="3">01-14</strain>
        <tissue evidence="3">Leaf</tissue>
    </source>
</reference>
<name>A0AAP0MKV4_9ROSI</name>